<evidence type="ECO:0000256" key="5">
    <source>
        <dbReference type="ARBA" id="ARBA00022679"/>
    </source>
</evidence>
<dbReference type="InterPro" id="IPR036890">
    <property type="entry name" value="HATPase_C_sf"/>
</dbReference>
<reference evidence="10" key="1">
    <citation type="journal article" date="2021" name="PeerJ">
        <title>Extensive microbial diversity within the chicken gut microbiome revealed by metagenomics and culture.</title>
        <authorList>
            <person name="Gilroy R."/>
            <person name="Ravi A."/>
            <person name="Getino M."/>
            <person name="Pursley I."/>
            <person name="Horton D.L."/>
            <person name="Alikhan N.F."/>
            <person name="Baker D."/>
            <person name="Gharbi K."/>
            <person name="Hall N."/>
            <person name="Watson M."/>
            <person name="Adriaenssens E.M."/>
            <person name="Foster-Nyarko E."/>
            <person name="Jarju S."/>
            <person name="Secka A."/>
            <person name="Antonio M."/>
            <person name="Oren A."/>
            <person name="Chaudhuri R.R."/>
            <person name="La Ragione R."/>
            <person name="Hildebrand F."/>
            <person name="Pallen M.J."/>
        </authorList>
    </citation>
    <scope>NUCLEOTIDE SEQUENCE</scope>
    <source>
        <strain evidence="10">ChiSxjej6B18-287</strain>
    </source>
</reference>
<dbReference type="Proteomes" id="UP000823893">
    <property type="component" value="Unassembled WGS sequence"/>
</dbReference>
<dbReference type="InterPro" id="IPR004358">
    <property type="entry name" value="Sig_transdc_His_kin-like_C"/>
</dbReference>
<comment type="subcellular location">
    <subcellularLocation>
        <location evidence="2">Membrane</location>
    </subcellularLocation>
</comment>
<dbReference type="Pfam" id="PF02518">
    <property type="entry name" value="HATPase_c"/>
    <property type="match status" value="1"/>
</dbReference>
<dbReference type="SMART" id="SM00387">
    <property type="entry name" value="HATPase_c"/>
    <property type="match status" value="1"/>
</dbReference>
<dbReference type="GO" id="GO:0004721">
    <property type="term" value="F:phosphoprotein phosphatase activity"/>
    <property type="evidence" value="ECO:0007669"/>
    <property type="project" value="TreeGrafter"/>
</dbReference>
<evidence type="ECO:0000313" key="11">
    <source>
        <dbReference type="Proteomes" id="UP000823893"/>
    </source>
</evidence>
<dbReference type="CDD" id="cd00082">
    <property type="entry name" value="HisKA"/>
    <property type="match status" value="1"/>
</dbReference>
<dbReference type="GO" id="GO:0016036">
    <property type="term" value="P:cellular response to phosphate starvation"/>
    <property type="evidence" value="ECO:0007669"/>
    <property type="project" value="TreeGrafter"/>
</dbReference>
<evidence type="ECO:0000256" key="6">
    <source>
        <dbReference type="ARBA" id="ARBA00022777"/>
    </source>
</evidence>
<dbReference type="InterPro" id="IPR005467">
    <property type="entry name" value="His_kinase_dom"/>
</dbReference>
<keyword evidence="8" id="KW-0472">Membrane</keyword>
<dbReference type="PANTHER" id="PTHR45453">
    <property type="entry name" value="PHOSPHATE REGULON SENSOR PROTEIN PHOR"/>
    <property type="match status" value="1"/>
</dbReference>
<dbReference type="Gene3D" id="3.30.565.10">
    <property type="entry name" value="Histidine kinase-like ATPase, C-terminal domain"/>
    <property type="match status" value="1"/>
</dbReference>
<dbReference type="GO" id="GO:0000155">
    <property type="term" value="F:phosphorelay sensor kinase activity"/>
    <property type="evidence" value="ECO:0007669"/>
    <property type="project" value="InterPro"/>
</dbReference>
<evidence type="ECO:0000256" key="2">
    <source>
        <dbReference type="ARBA" id="ARBA00004370"/>
    </source>
</evidence>
<protein>
    <recommendedName>
        <fullName evidence="3">histidine kinase</fullName>
        <ecNumber evidence="3">2.7.13.3</ecNumber>
    </recommendedName>
</protein>
<keyword evidence="8" id="KW-0812">Transmembrane</keyword>
<dbReference type="InterPro" id="IPR003661">
    <property type="entry name" value="HisK_dim/P_dom"/>
</dbReference>
<evidence type="ECO:0000256" key="4">
    <source>
        <dbReference type="ARBA" id="ARBA00022553"/>
    </source>
</evidence>
<sequence>MNRRISADTLIMTVAIGACVLFLAATAFFGKRDFFTFLCYGFGIVMILLILAVHRVFRKAFIGFSDKVCTQVEELTKGNFQEPGPEEDTLTSKIEMKLDKLSDVIHSSLSTQEFQKQEIQQMVSDISHQLKTPIANITMYSSMLDSENFSKEQRKQFAQVIENQVKKLEFLVDSLMKMSRLETSLIHLEVKPARIFDTLFQALSQAGAKAEQKEIELECSCDEDLMVLHDAKWTQEALFNILDNAVKYTPKGGRISVTTEVWEMFTKIDISDTGIGIAKEHYEDIFKRFYREGKVHLEEGVGIGLYLSRQIITRQGGYIKVSSKEGEGTTFSVFLPNVFEKKKN</sequence>
<dbReference type="EMBL" id="DWWV01000071">
    <property type="protein sequence ID" value="HJC10346.1"/>
    <property type="molecule type" value="Genomic_DNA"/>
</dbReference>
<keyword evidence="7" id="KW-0902">Two-component regulatory system</keyword>
<dbReference type="GO" id="GO:0005886">
    <property type="term" value="C:plasma membrane"/>
    <property type="evidence" value="ECO:0007669"/>
    <property type="project" value="TreeGrafter"/>
</dbReference>
<dbReference type="Gene3D" id="1.10.287.130">
    <property type="match status" value="1"/>
</dbReference>
<keyword evidence="6 10" id="KW-0418">Kinase</keyword>
<dbReference type="InterPro" id="IPR036097">
    <property type="entry name" value="HisK_dim/P_sf"/>
</dbReference>
<keyword evidence="4" id="KW-0597">Phosphoprotein</keyword>
<dbReference type="SUPFAM" id="SSF47384">
    <property type="entry name" value="Homodimeric domain of signal transducing histidine kinase"/>
    <property type="match status" value="1"/>
</dbReference>
<evidence type="ECO:0000256" key="7">
    <source>
        <dbReference type="ARBA" id="ARBA00023012"/>
    </source>
</evidence>
<dbReference type="InterPro" id="IPR050351">
    <property type="entry name" value="BphY/WalK/GraS-like"/>
</dbReference>
<feature type="domain" description="Histidine kinase" evidence="9">
    <location>
        <begin position="125"/>
        <end position="339"/>
    </location>
</feature>
<dbReference type="PRINTS" id="PR00344">
    <property type="entry name" value="BCTRLSENSOR"/>
</dbReference>
<name>A0A9D2N5D4_9FIRM</name>
<dbReference type="EC" id="2.7.13.3" evidence="3"/>
<feature type="transmembrane region" description="Helical" evidence="8">
    <location>
        <begin position="35"/>
        <end position="57"/>
    </location>
</feature>
<dbReference type="SMART" id="SM00388">
    <property type="entry name" value="HisKA"/>
    <property type="match status" value="1"/>
</dbReference>
<dbReference type="FunFam" id="3.30.565.10:FF:000006">
    <property type="entry name" value="Sensor histidine kinase WalK"/>
    <property type="match status" value="1"/>
</dbReference>
<gene>
    <name evidence="10" type="ORF">H9935_05965</name>
</gene>
<evidence type="ECO:0000259" key="9">
    <source>
        <dbReference type="PROSITE" id="PS50109"/>
    </source>
</evidence>
<comment type="caution">
    <text evidence="10">The sequence shown here is derived from an EMBL/GenBank/DDBJ whole genome shotgun (WGS) entry which is preliminary data.</text>
</comment>
<dbReference type="PANTHER" id="PTHR45453:SF1">
    <property type="entry name" value="PHOSPHATE REGULON SENSOR PROTEIN PHOR"/>
    <property type="match status" value="1"/>
</dbReference>
<dbReference type="InterPro" id="IPR003594">
    <property type="entry name" value="HATPase_dom"/>
</dbReference>
<evidence type="ECO:0000313" key="10">
    <source>
        <dbReference type="EMBL" id="HJC10346.1"/>
    </source>
</evidence>
<dbReference type="Pfam" id="PF00512">
    <property type="entry name" value="HisKA"/>
    <property type="match status" value="1"/>
</dbReference>
<accession>A0A9D2N5D4</accession>
<evidence type="ECO:0000256" key="8">
    <source>
        <dbReference type="SAM" id="Phobius"/>
    </source>
</evidence>
<dbReference type="AlphaFoldDB" id="A0A9D2N5D4"/>
<proteinExistence type="predicted"/>
<comment type="catalytic activity">
    <reaction evidence="1">
        <text>ATP + protein L-histidine = ADP + protein N-phospho-L-histidine.</text>
        <dbReference type="EC" id="2.7.13.3"/>
    </reaction>
</comment>
<dbReference type="SUPFAM" id="SSF55874">
    <property type="entry name" value="ATPase domain of HSP90 chaperone/DNA topoisomerase II/histidine kinase"/>
    <property type="match status" value="1"/>
</dbReference>
<evidence type="ECO:0000256" key="1">
    <source>
        <dbReference type="ARBA" id="ARBA00000085"/>
    </source>
</evidence>
<dbReference type="PROSITE" id="PS51257">
    <property type="entry name" value="PROKAR_LIPOPROTEIN"/>
    <property type="match status" value="1"/>
</dbReference>
<feature type="transmembrane region" description="Helical" evidence="8">
    <location>
        <begin position="9"/>
        <end position="29"/>
    </location>
</feature>
<keyword evidence="5" id="KW-0808">Transferase</keyword>
<keyword evidence="8" id="KW-1133">Transmembrane helix</keyword>
<reference evidence="10" key="2">
    <citation type="submission" date="2021-04" db="EMBL/GenBank/DDBJ databases">
        <authorList>
            <person name="Gilroy R."/>
        </authorList>
    </citation>
    <scope>NUCLEOTIDE SEQUENCE</scope>
    <source>
        <strain evidence="10">ChiSxjej6B18-287</strain>
    </source>
</reference>
<evidence type="ECO:0000256" key="3">
    <source>
        <dbReference type="ARBA" id="ARBA00012438"/>
    </source>
</evidence>
<dbReference type="PROSITE" id="PS50109">
    <property type="entry name" value="HIS_KIN"/>
    <property type="match status" value="1"/>
</dbReference>
<organism evidence="10 11">
    <name type="scientific">Candidatus Blautia merdigallinarum</name>
    <dbReference type="NCBI Taxonomy" id="2838495"/>
    <lineage>
        <taxon>Bacteria</taxon>
        <taxon>Bacillati</taxon>
        <taxon>Bacillota</taxon>
        <taxon>Clostridia</taxon>
        <taxon>Lachnospirales</taxon>
        <taxon>Lachnospiraceae</taxon>
        <taxon>Blautia</taxon>
    </lineage>
</organism>